<keyword evidence="2" id="KW-1185">Reference proteome</keyword>
<gene>
    <name evidence="1" type="ORF">TNIN_287001</name>
</gene>
<evidence type="ECO:0000313" key="2">
    <source>
        <dbReference type="Proteomes" id="UP000886998"/>
    </source>
</evidence>
<organism evidence="1 2">
    <name type="scientific">Trichonephila inaurata madagascariensis</name>
    <dbReference type="NCBI Taxonomy" id="2747483"/>
    <lineage>
        <taxon>Eukaryota</taxon>
        <taxon>Metazoa</taxon>
        <taxon>Ecdysozoa</taxon>
        <taxon>Arthropoda</taxon>
        <taxon>Chelicerata</taxon>
        <taxon>Arachnida</taxon>
        <taxon>Araneae</taxon>
        <taxon>Araneomorphae</taxon>
        <taxon>Entelegynae</taxon>
        <taxon>Araneoidea</taxon>
        <taxon>Nephilidae</taxon>
        <taxon>Trichonephila</taxon>
        <taxon>Trichonephila inaurata</taxon>
    </lineage>
</organism>
<reference evidence="1" key="1">
    <citation type="submission" date="2020-08" db="EMBL/GenBank/DDBJ databases">
        <title>Multicomponent nature underlies the extraordinary mechanical properties of spider dragline silk.</title>
        <authorList>
            <person name="Kono N."/>
            <person name="Nakamura H."/>
            <person name="Mori M."/>
            <person name="Yoshida Y."/>
            <person name="Ohtoshi R."/>
            <person name="Malay A.D."/>
            <person name="Moran D.A.P."/>
            <person name="Tomita M."/>
            <person name="Numata K."/>
            <person name="Arakawa K."/>
        </authorList>
    </citation>
    <scope>NUCLEOTIDE SEQUENCE</scope>
</reference>
<comment type="caution">
    <text evidence="1">The sequence shown here is derived from an EMBL/GenBank/DDBJ whole genome shotgun (WGS) entry which is preliminary data.</text>
</comment>
<accession>A0A8X6XXJ4</accession>
<dbReference type="AlphaFoldDB" id="A0A8X6XXJ4"/>
<dbReference type="EMBL" id="BMAV01014086">
    <property type="protein sequence ID" value="GFY62140.1"/>
    <property type="molecule type" value="Genomic_DNA"/>
</dbReference>
<protein>
    <submittedName>
        <fullName evidence="1">Uncharacterized protein</fullName>
    </submittedName>
</protein>
<proteinExistence type="predicted"/>
<evidence type="ECO:0000313" key="1">
    <source>
        <dbReference type="EMBL" id="GFY62140.1"/>
    </source>
</evidence>
<name>A0A8X6XXJ4_9ARAC</name>
<dbReference type="OrthoDB" id="6437698at2759"/>
<dbReference type="Proteomes" id="UP000886998">
    <property type="component" value="Unassembled WGS sequence"/>
</dbReference>
<sequence>MLQNSTTHYSAETCGMLTLTFVARLQLAILGEKIEEENDSLMDETLNDNSLDTIESTLDLDDSRDSGMYALK</sequence>